<reference evidence="2" key="1">
    <citation type="submission" date="2013-08" db="EMBL/GenBank/DDBJ databases">
        <title>Gene expansion shapes genome architecture in the human pathogen Lichtheimia corymbifera: an evolutionary genomics analysis in the ancient terrestrial Mucorales (Mucoromycotina).</title>
        <authorList>
            <person name="Schwartze V.U."/>
            <person name="Winter S."/>
            <person name="Shelest E."/>
            <person name="Marcet-Houben M."/>
            <person name="Horn F."/>
            <person name="Wehner S."/>
            <person name="Hoffmann K."/>
            <person name="Riege K."/>
            <person name="Sammeth M."/>
            <person name="Nowrousian M."/>
            <person name="Valiante V."/>
            <person name="Linde J."/>
            <person name="Jacobsen I.D."/>
            <person name="Marz M."/>
            <person name="Brakhage A.A."/>
            <person name="Gabaldon T."/>
            <person name="Bocker S."/>
            <person name="Voigt K."/>
        </authorList>
    </citation>
    <scope>NUCLEOTIDE SEQUENCE [LARGE SCALE GENOMIC DNA]</scope>
    <source>
        <strain evidence="2">FSU 9682</strain>
    </source>
</reference>
<dbReference type="OrthoDB" id="70763at2759"/>
<evidence type="ECO:0000313" key="3">
    <source>
        <dbReference type="Proteomes" id="UP000027586"/>
    </source>
</evidence>
<feature type="signal peptide" evidence="1">
    <location>
        <begin position="1"/>
        <end position="29"/>
    </location>
</feature>
<organism evidence="2 3">
    <name type="scientific">Lichtheimia corymbifera JMRC:FSU:9682</name>
    <dbReference type="NCBI Taxonomy" id="1263082"/>
    <lineage>
        <taxon>Eukaryota</taxon>
        <taxon>Fungi</taxon>
        <taxon>Fungi incertae sedis</taxon>
        <taxon>Mucoromycota</taxon>
        <taxon>Mucoromycotina</taxon>
        <taxon>Mucoromycetes</taxon>
        <taxon>Mucorales</taxon>
        <taxon>Lichtheimiaceae</taxon>
        <taxon>Lichtheimia</taxon>
    </lineage>
</organism>
<comment type="caution">
    <text evidence="2">The sequence shown here is derived from an EMBL/GenBank/DDBJ whole genome shotgun (WGS) entry which is preliminary data.</text>
</comment>
<dbReference type="EMBL" id="CBTN010000021">
    <property type="protein sequence ID" value="CDH54175.1"/>
    <property type="molecule type" value="Genomic_DNA"/>
</dbReference>
<evidence type="ECO:0000313" key="2">
    <source>
        <dbReference type="EMBL" id="CDH54175.1"/>
    </source>
</evidence>
<accession>A0A068RWR5</accession>
<dbReference type="Proteomes" id="UP000027586">
    <property type="component" value="Unassembled WGS sequence"/>
</dbReference>
<name>A0A068RWR5_9FUNG</name>
<dbReference type="AlphaFoldDB" id="A0A068RWR5"/>
<sequence>MITCAMWQKLSGGSHLALIIMLSWTTCSSITNKRPSLEYYMNAVDTNHDRTAFKAVNQPGVVLVALLLAQLPCISMNHNNDLLRSRYLGFWLTVSQHKPQANITFPHSTESLKGQLIAIDSQSNRIRVDNLNTPTGNLPHTALRITDIDTIDFPILS</sequence>
<evidence type="ECO:0008006" key="4">
    <source>
        <dbReference type="Google" id="ProtNLM"/>
    </source>
</evidence>
<keyword evidence="3" id="KW-1185">Reference proteome</keyword>
<feature type="chain" id="PRO_5001652767" description="Lipocalin-like domain-containing protein" evidence="1">
    <location>
        <begin position="30"/>
        <end position="157"/>
    </location>
</feature>
<dbReference type="Pfam" id="PF11095">
    <property type="entry name" value="Gemin7"/>
    <property type="match status" value="1"/>
</dbReference>
<dbReference type="VEuPathDB" id="FungiDB:LCOR_05443.1"/>
<dbReference type="GO" id="GO:0034719">
    <property type="term" value="C:SMN-Sm protein complex"/>
    <property type="evidence" value="ECO:0007669"/>
    <property type="project" value="InterPro"/>
</dbReference>
<keyword evidence="1" id="KW-0732">Signal</keyword>
<protein>
    <recommendedName>
        <fullName evidence="4">Lipocalin-like domain-containing protein</fullName>
    </recommendedName>
</protein>
<evidence type="ECO:0000256" key="1">
    <source>
        <dbReference type="SAM" id="SignalP"/>
    </source>
</evidence>
<proteinExistence type="predicted"/>
<dbReference type="Gene3D" id="2.30.30.100">
    <property type="match status" value="1"/>
</dbReference>
<dbReference type="InterPro" id="IPR020338">
    <property type="entry name" value="SMN_gemin7"/>
</dbReference>
<gene>
    <name evidence="2" type="ORF">LCOR_05443.1</name>
</gene>